<proteinExistence type="predicted"/>
<dbReference type="Gene3D" id="2.40.128.200">
    <property type="match status" value="1"/>
</dbReference>
<keyword evidence="1" id="KW-0732">Signal</keyword>
<dbReference type="GeneID" id="82892308"/>
<dbReference type="Pfam" id="PF09864">
    <property type="entry name" value="MliC"/>
    <property type="match status" value="1"/>
</dbReference>
<dbReference type="InterPro" id="IPR036328">
    <property type="entry name" value="MliC_sf"/>
</dbReference>
<keyword evidence="7" id="KW-1185">Reference proteome</keyword>
<keyword evidence="2" id="KW-0472">Membrane</keyword>
<reference evidence="6" key="1">
    <citation type="journal article" date="2022" name="Cell">
        <title>Design, construction, and in vivo augmentation of a complex gut microbiome.</title>
        <authorList>
            <person name="Cheng A.G."/>
            <person name="Ho P.Y."/>
            <person name="Aranda-Diaz A."/>
            <person name="Jain S."/>
            <person name="Yu F.B."/>
            <person name="Meng X."/>
            <person name="Wang M."/>
            <person name="Iakiviak M."/>
            <person name="Nagashima K."/>
            <person name="Zhao A."/>
            <person name="Murugkar P."/>
            <person name="Patil A."/>
            <person name="Atabakhsh K."/>
            <person name="Weakley A."/>
            <person name="Yan J."/>
            <person name="Brumbaugh A.R."/>
            <person name="Higginbottom S."/>
            <person name="Dimas A."/>
            <person name="Shiver A.L."/>
            <person name="Deutschbauer A."/>
            <person name="Neff N."/>
            <person name="Sonnenburg J.L."/>
            <person name="Huang K.C."/>
            <person name="Fischbach M.A."/>
        </authorList>
    </citation>
    <scope>NUCLEOTIDE SEQUENCE</scope>
    <source>
        <strain evidence="6">AP11</strain>
    </source>
</reference>
<keyword evidence="4" id="KW-0449">Lipoprotein</keyword>
<evidence type="ECO:0000256" key="4">
    <source>
        <dbReference type="ARBA" id="ARBA00023288"/>
    </source>
</evidence>
<dbReference type="RefSeq" id="WP_019245444.1">
    <property type="nucleotide sequence ID" value="NZ_CAPH01000007.1"/>
</dbReference>
<name>A0ABY5UZE6_9BACT</name>
<gene>
    <name evidence="6" type="ORF">NQ491_11200</name>
</gene>
<organism evidence="6 7">
    <name type="scientific">Alistipes ihumii AP11</name>
    <dbReference type="NCBI Taxonomy" id="1211813"/>
    <lineage>
        <taxon>Bacteria</taxon>
        <taxon>Pseudomonadati</taxon>
        <taxon>Bacteroidota</taxon>
        <taxon>Bacteroidia</taxon>
        <taxon>Bacteroidales</taxon>
        <taxon>Rikenellaceae</taxon>
        <taxon>Alistipes</taxon>
    </lineage>
</organism>
<evidence type="ECO:0000256" key="3">
    <source>
        <dbReference type="ARBA" id="ARBA00023139"/>
    </source>
</evidence>
<sequence length="236" mass="25868">MKYRFWIVCFPLAASLAGCLARQEKNGTGRQDSAAATAAIGADRDAHGCIGSAGYVWSQVREECIRPFEAGIRMTPAAEPDATTAAYIVFAEDSSRAELFLPDGQETEILDRRMLPGGGSAWNVEDDDTKNVRLANGRWIIEQRGKTLYEQDEAPITALFEGTDGKSRRRFRVEVKFSVGRAEVTLDGTVFDLPQYPTGSGYGYGNDIADFRGKGKHATLKMRDGLTLSLEQTGTR</sequence>
<feature type="domain" description="C-type lysozyme inhibitor" evidence="5">
    <location>
        <begin position="172"/>
        <end position="224"/>
    </location>
</feature>
<evidence type="ECO:0000259" key="5">
    <source>
        <dbReference type="Pfam" id="PF09864"/>
    </source>
</evidence>
<dbReference type="SUPFAM" id="SSF141488">
    <property type="entry name" value="YdhA-like"/>
    <property type="match status" value="1"/>
</dbReference>
<dbReference type="EMBL" id="CP102294">
    <property type="protein sequence ID" value="UWN57188.1"/>
    <property type="molecule type" value="Genomic_DNA"/>
</dbReference>
<keyword evidence="3" id="KW-0564">Palmitate</keyword>
<dbReference type="InterPro" id="IPR018660">
    <property type="entry name" value="MliC"/>
</dbReference>
<dbReference type="PROSITE" id="PS51257">
    <property type="entry name" value="PROKAR_LIPOPROTEIN"/>
    <property type="match status" value="1"/>
</dbReference>
<dbReference type="Proteomes" id="UP001059295">
    <property type="component" value="Chromosome"/>
</dbReference>
<evidence type="ECO:0000256" key="1">
    <source>
        <dbReference type="ARBA" id="ARBA00022729"/>
    </source>
</evidence>
<evidence type="ECO:0000313" key="6">
    <source>
        <dbReference type="EMBL" id="UWN57188.1"/>
    </source>
</evidence>
<evidence type="ECO:0000256" key="2">
    <source>
        <dbReference type="ARBA" id="ARBA00023136"/>
    </source>
</evidence>
<protein>
    <submittedName>
        <fullName evidence="6">MliC family protein</fullName>
    </submittedName>
</protein>
<evidence type="ECO:0000313" key="7">
    <source>
        <dbReference type="Proteomes" id="UP001059295"/>
    </source>
</evidence>
<accession>A0ABY5UZE6</accession>